<name>A0A5D3DA39_CUCMM</name>
<dbReference type="Proteomes" id="UP000321947">
    <property type="component" value="Unassembled WGS sequence"/>
</dbReference>
<evidence type="ECO:0000313" key="2">
    <source>
        <dbReference type="EMBL" id="TYK20436.1"/>
    </source>
</evidence>
<accession>A0A5D3DA39</accession>
<protein>
    <submittedName>
        <fullName evidence="2">Uncharacterized protein</fullName>
    </submittedName>
</protein>
<organism evidence="2 3">
    <name type="scientific">Cucumis melo var. makuwa</name>
    <name type="common">Oriental melon</name>
    <dbReference type="NCBI Taxonomy" id="1194695"/>
    <lineage>
        <taxon>Eukaryota</taxon>
        <taxon>Viridiplantae</taxon>
        <taxon>Streptophyta</taxon>
        <taxon>Embryophyta</taxon>
        <taxon>Tracheophyta</taxon>
        <taxon>Spermatophyta</taxon>
        <taxon>Magnoliopsida</taxon>
        <taxon>eudicotyledons</taxon>
        <taxon>Gunneridae</taxon>
        <taxon>Pentapetalae</taxon>
        <taxon>rosids</taxon>
        <taxon>fabids</taxon>
        <taxon>Cucurbitales</taxon>
        <taxon>Cucurbitaceae</taxon>
        <taxon>Benincaseae</taxon>
        <taxon>Cucumis</taxon>
    </lineage>
</organism>
<comment type="caution">
    <text evidence="2">The sequence shown here is derived from an EMBL/GenBank/DDBJ whole genome shotgun (WGS) entry which is preliminary data.</text>
</comment>
<evidence type="ECO:0000256" key="1">
    <source>
        <dbReference type="SAM" id="SignalP"/>
    </source>
</evidence>
<feature type="signal peptide" evidence="1">
    <location>
        <begin position="1"/>
        <end position="16"/>
    </location>
</feature>
<reference evidence="2 3" key="1">
    <citation type="submission" date="2019-08" db="EMBL/GenBank/DDBJ databases">
        <title>Draft genome sequences of two oriental melons (Cucumis melo L. var makuwa).</title>
        <authorList>
            <person name="Kwon S.-Y."/>
        </authorList>
    </citation>
    <scope>NUCLEOTIDE SEQUENCE [LARGE SCALE GENOMIC DNA]</scope>
    <source>
        <strain evidence="3">cv. Chang Bougi</strain>
        <tissue evidence="2">Leaf</tissue>
    </source>
</reference>
<proteinExistence type="predicted"/>
<gene>
    <name evidence="2" type="ORF">E5676_scaffold604G00240</name>
</gene>
<keyword evidence="1" id="KW-0732">Signal</keyword>
<sequence length="94" mass="10859">MLKMLWICIKVINGNSLMVSTTEQDDVENEELNVLEIIVSHRMDEHIEDNTLCRTDVDLTIVERSIVHHITNDFIDDVDEHLSHASEISDDDEL</sequence>
<feature type="chain" id="PRO_5022894127" evidence="1">
    <location>
        <begin position="17"/>
        <end position="94"/>
    </location>
</feature>
<evidence type="ECO:0000313" key="3">
    <source>
        <dbReference type="Proteomes" id="UP000321947"/>
    </source>
</evidence>
<dbReference type="AlphaFoldDB" id="A0A5D3DA39"/>
<dbReference type="EMBL" id="SSTD01006306">
    <property type="protein sequence ID" value="TYK20436.1"/>
    <property type="molecule type" value="Genomic_DNA"/>
</dbReference>